<evidence type="ECO:0008006" key="5">
    <source>
        <dbReference type="Google" id="ProtNLM"/>
    </source>
</evidence>
<dbReference type="GO" id="GO:0000470">
    <property type="term" value="P:maturation of LSU-rRNA"/>
    <property type="evidence" value="ECO:0007669"/>
    <property type="project" value="TreeGrafter"/>
</dbReference>
<comment type="caution">
    <text evidence="3">The sequence shown here is derived from an EMBL/GenBank/DDBJ whole genome shotgun (WGS) entry which is preliminary data.</text>
</comment>
<evidence type="ECO:0000256" key="1">
    <source>
        <dbReference type="ARBA" id="ARBA00007462"/>
    </source>
</evidence>
<gene>
    <name evidence="3" type="ORF">BSTOLATCC_MIC34143</name>
</gene>
<dbReference type="GO" id="GO:0030687">
    <property type="term" value="C:preribosome, large subunit precursor"/>
    <property type="evidence" value="ECO:0007669"/>
    <property type="project" value="TreeGrafter"/>
</dbReference>
<evidence type="ECO:0000313" key="3">
    <source>
        <dbReference type="EMBL" id="CAG9323494.1"/>
    </source>
</evidence>
<evidence type="ECO:0000313" key="4">
    <source>
        <dbReference type="Proteomes" id="UP001162131"/>
    </source>
</evidence>
<feature type="compositionally biased region" description="Acidic residues" evidence="2">
    <location>
        <begin position="7"/>
        <end position="33"/>
    </location>
</feature>
<dbReference type="EMBL" id="CAJZBQ010000034">
    <property type="protein sequence ID" value="CAG9323494.1"/>
    <property type="molecule type" value="Genomic_DNA"/>
</dbReference>
<sequence length="185" mass="22010">MVKQVEEYQEEDQSEKTEEDQNELLEEDQNEQPEENKEPASFFHSFSKILNAKIPENQPAILYKYKTPENKIAEQNREYKQKQAQKAEKEKEEKLNYNKITDVVKEKQLKQVALAGVVKLFNQITSRKIGHAVKKEKENSRKQSERFKRRIKGLSENEHTRKIIKYAVEPPKWNVLKDDFMNETK</sequence>
<feature type="region of interest" description="Disordered" evidence="2">
    <location>
        <begin position="74"/>
        <end position="93"/>
    </location>
</feature>
<dbReference type="PANTHER" id="PTHR13245:SF14">
    <property type="entry name" value="RRP15-LIKE PROTEIN"/>
    <property type="match status" value="1"/>
</dbReference>
<organism evidence="3 4">
    <name type="scientific">Blepharisma stoltei</name>
    <dbReference type="NCBI Taxonomy" id="1481888"/>
    <lineage>
        <taxon>Eukaryota</taxon>
        <taxon>Sar</taxon>
        <taxon>Alveolata</taxon>
        <taxon>Ciliophora</taxon>
        <taxon>Postciliodesmatophora</taxon>
        <taxon>Heterotrichea</taxon>
        <taxon>Heterotrichida</taxon>
        <taxon>Blepharismidae</taxon>
        <taxon>Blepharisma</taxon>
    </lineage>
</organism>
<protein>
    <recommendedName>
        <fullName evidence="5">Rrp15p-domain-containing protein</fullName>
    </recommendedName>
</protein>
<dbReference type="PANTHER" id="PTHR13245">
    <property type="entry name" value="RRP15-LIKE PROTEIN"/>
    <property type="match status" value="1"/>
</dbReference>
<dbReference type="Pfam" id="PF07890">
    <property type="entry name" value="Rrp15p"/>
    <property type="match status" value="1"/>
</dbReference>
<dbReference type="Proteomes" id="UP001162131">
    <property type="component" value="Unassembled WGS sequence"/>
</dbReference>
<dbReference type="GO" id="GO:0000460">
    <property type="term" value="P:maturation of 5.8S rRNA"/>
    <property type="evidence" value="ECO:0007669"/>
    <property type="project" value="TreeGrafter"/>
</dbReference>
<feature type="region of interest" description="Disordered" evidence="2">
    <location>
        <begin position="1"/>
        <end position="42"/>
    </location>
</feature>
<dbReference type="AlphaFoldDB" id="A0AAU9JGI0"/>
<reference evidence="3" key="1">
    <citation type="submission" date="2021-09" db="EMBL/GenBank/DDBJ databases">
        <authorList>
            <consortium name="AG Swart"/>
            <person name="Singh M."/>
            <person name="Singh A."/>
            <person name="Seah K."/>
            <person name="Emmerich C."/>
        </authorList>
    </citation>
    <scope>NUCLEOTIDE SEQUENCE</scope>
    <source>
        <strain evidence="3">ATCC30299</strain>
    </source>
</reference>
<dbReference type="InterPro" id="IPR012459">
    <property type="entry name" value="Rrp15"/>
</dbReference>
<name>A0AAU9JGI0_9CILI</name>
<accession>A0AAU9JGI0</accession>
<keyword evidence="4" id="KW-1185">Reference proteome</keyword>
<evidence type="ECO:0000256" key="2">
    <source>
        <dbReference type="SAM" id="MobiDB-lite"/>
    </source>
</evidence>
<comment type="similarity">
    <text evidence="1">Belongs to the RRP15 family.</text>
</comment>
<proteinExistence type="inferred from homology"/>